<feature type="domain" description="Peptidase M1 membrane alanine aminopeptidase" evidence="4">
    <location>
        <begin position="352"/>
        <end position="513"/>
    </location>
</feature>
<proteinExistence type="predicted"/>
<feature type="signal peptide" evidence="3">
    <location>
        <begin position="1"/>
        <end position="19"/>
    </location>
</feature>
<dbReference type="InterPro" id="IPR034015">
    <property type="entry name" value="M1_LTA4H"/>
</dbReference>
<feature type="active site" description="Proton acceptor" evidence="1">
    <location>
        <position position="356"/>
    </location>
</feature>
<dbReference type="GO" id="GO:0008270">
    <property type="term" value="F:zinc ion binding"/>
    <property type="evidence" value="ECO:0007669"/>
    <property type="project" value="InterPro"/>
</dbReference>
<dbReference type="Proteomes" id="UP000515237">
    <property type="component" value="Chromosome"/>
</dbReference>
<dbReference type="InterPro" id="IPR027268">
    <property type="entry name" value="Peptidase_M4/M1_CTD_sf"/>
</dbReference>
<keyword evidence="3" id="KW-0732">Signal</keyword>
<dbReference type="RefSeq" id="WP_185272313.1">
    <property type="nucleotide sequence ID" value="NZ_CP055156.1"/>
</dbReference>
<feature type="chain" id="PRO_5029021604" evidence="3">
    <location>
        <begin position="20"/>
        <end position="990"/>
    </location>
</feature>
<evidence type="ECO:0000259" key="4">
    <source>
        <dbReference type="Pfam" id="PF01433"/>
    </source>
</evidence>
<keyword evidence="2" id="KW-0479">Metal-binding</keyword>
<dbReference type="GO" id="GO:0008237">
    <property type="term" value="F:metallopeptidase activity"/>
    <property type="evidence" value="ECO:0007669"/>
    <property type="project" value="InterPro"/>
</dbReference>
<sequence>MIKKLLWLFWGLFPYSVWAQTYWQQEVNYTIQVTLNDQQHTLTATEEIEYINHSPDQLTFLYFHLWPNAYQNNHTALGKQLLKQNEPGFYFSPPNQKGYITGLDFKINGKTATVEKDPEHPDICKILLNEPLLPHQRVIITTPFQVQLPGSFSRLGHLGQSYQITQWFPKPAVYDQKGWHQMPYLNQGEFYSEFGKFDVSITLPANYTMGATGVLQNPEEQNRMDSLATITANKTSFPADTAFPASSAQTKTLRYVQDNIHDFAWFADKRFNVLKSAVNLPNSGRTVTTWLLFLNKNAATWVNSIRDINLAVKYYSEWVGDYPYEHATAVDGALSAGSGMEYPMVTVTDPEAIIHEVGHNWFYGILGNNEREYAWMDEGINSYYEFRLNELENPDYSQLEPLVKSKKLRKAFNLENIHANSLNLLLYQMLASRGLSQPVQLPAAHYTTTNYGAIVYMKTGMLFKYLAAYLGQAKFDRAIQAYYQKFQFKHPYPEDLQNVLEQETGEKLDWFFKNLIQTNAPVDAALKKENTGNQAQVTVQNNTAFPFPVPVAAVDASGKILETQWVGPLVHDEKINFKNAPNADRILLDPEHLLPEVNRGNNQVKLNQPFPEKEKLNLQLLAGIEQPDRKQLYYLPVIGANTYDKFMLGLAVYNSSLIQKKVNYVLMPLYSFNQNRINGTGTINLNVLPRQNMGITTLSFQVARFEKFKKYEPSLTFNLPRFSVYSPEQQLRISSTHVSTPIRLQVNEQDSYFEYDFAYTIPSVQYRISAKNAVKRISAEASMDVFIVNRNQTTQSKPVLGKITLEYDRQYRPGRWLQTRFFVGKFFGDKPLGIGYDQFRLGLSGSQDYKKETIFLDRSQRSSSFMAFVHQTDNREGAFKNYLPVYADRWLTSLNLVLDLPITPLSWYGDAGVASVTSGNFQSGVNTDFYYGSGLTIKGGKLLQFYFPVTGSNYENKLPGSFKDFTRNIRFTLNLSAYNPFRLLTDTLKQ</sequence>
<evidence type="ECO:0000256" key="3">
    <source>
        <dbReference type="SAM" id="SignalP"/>
    </source>
</evidence>
<evidence type="ECO:0000313" key="5">
    <source>
        <dbReference type="EMBL" id="QNF31539.1"/>
    </source>
</evidence>
<evidence type="ECO:0000256" key="1">
    <source>
        <dbReference type="PIRSR" id="PIRSR634015-1"/>
    </source>
</evidence>
<comment type="cofactor">
    <cofactor evidence="2">
        <name>Zn(2+)</name>
        <dbReference type="ChEBI" id="CHEBI:29105"/>
    </cofactor>
    <text evidence="2">Binds 1 zinc ion per subunit.</text>
</comment>
<evidence type="ECO:0000256" key="2">
    <source>
        <dbReference type="PIRSR" id="PIRSR634015-3"/>
    </source>
</evidence>
<dbReference type="InterPro" id="IPR014782">
    <property type="entry name" value="Peptidase_M1_dom"/>
</dbReference>
<dbReference type="EMBL" id="CP055156">
    <property type="protein sequence ID" value="QNF31539.1"/>
    <property type="molecule type" value="Genomic_DNA"/>
</dbReference>
<organism evidence="5 6">
    <name type="scientific">Adhaeribacter swui</name>
    <dbReference type="NCBI Taxonomy" id="2086471"/>
    <lineage>
        <taxon>Bacteria</taxon>
        <taxon>Pseudomonadati</taxon>
        <taxon>Bacteroidota</taxon>
        <taxon>Cytophagia</taxon>
        <taxon>Cytophagales</taxon>
        <taxon>Hymenobacteraceae</taxon>
        <taxon>Adhaeribacter</taxon>
    </lineage>
</organism>
<dbReference type="AlphaFoldDB" id="A0A7G7G305"/>
<keyword evidence="2" id="KW-0862">Zinc</keyword>
<dbReference type="KEGG" id="aswu:HUW51_01905"/>
<reference evidence="5 6" key="1">
    <citation type="journal article" date="2018" name="Int. J. Syst. Evol. Microbiol.">
        <title>Adhaeribacter swui sp. nov., isolated from wet mud.</title>
        <authorList>
            <person name="Kim D.U."/>
            <person name="Kim K.W."/>
            <person name="Kang M.S."/>
            <person name="Kim J.Y."/>
            <person name="Jang J.H."/>
            <person name="Kim M.K."/>
        </authorList>
    </citation>
    <scope>NUCLEOTIDE SEQUENCE [LARGE SCALE GENOMIC DNA]</scope>
    <source>
        <strain evidence="5 6">KCTC 52873</strain>
    </source>
</reference>
<dbReference type="Gene3D" id="1.10.390.10">
    <property type="entry name" value="Neutral Protease Domain 2"/>
    <property type="match status" value="1"/>
</dbReference>
<accession>A0A7G7G305</accession>
<feature type="binding site" evidence="2">
    <location>
        <position position="378"/>
    </location>
    <ligand>
        <name>Zn(2+)</name>
        <dbReference type="ChEBI" id="CHEBI:29105"/>
        <note>catalytic</note>
    </ligand>
</feature>
<gene>
    <name evidence="5" type="ORF">HUW51_01905</name>
</gene>
<dbReference type="SUPFAM" id="SSF55486">
    <property type="entry name" value="Metalloproteases ('zincins'), catalytic domain"/>
    <property type="match status" value="1"/>
</dbReference>
<dbReference type="CDD" id="cd09604">
    <property type="entry name" value="M1_APN_like"/>
    <property type="match status" value="1"/>
</dbReference>
<feature type="binding site" evidence="2">
    <location>
        <position position="355"/>
    </location>
    <ligand>
        <name>Zn(2+)</name>
        <dbReference type="ChEBI" id="CHEBI:29105"/>
        <note>catalytic</note>
    </ligand>
</feature>
<protein>
    <submittedName>
        <fullName evidence="5">M1 family metallopeptidase</fullName>
    </submittedName>
</protein>
<evidence type="ECO:0000313" key="6">
    <source>
        <dbReference type="Proteomes" id="UP000515237"/>
    </source>
</evidence>
<dbReference type="Pfam" id="PF01433">
    <property type="entry name" value="Peptidase_M1"/>
    <property type="match status" value="1"/>
</dbReference>
<keyword evidence="6" id="KW-1185">Reference proteome</keyword>
<dbReference type="PANTHER" id="PTHR45726">
    <property type="entry name" value="LEUKOTRIENE A-4 HYDROLASE"/>
    <property type="match status" value="1"/>
</dbReference>
<feature type="active site" description="Proton donor" evidence="1">
    <location>
        <position position="456"/>
    </location>
</feature>
<feature type="binding site" evidence="2">
    <location>
        <position position="359"/>
    </location>
    <ligand>
        <name>Zn(2+)</name>
        <dbReference type="ChEBI" id="CHEBI:29105"/>
        <note>catalytic</note>
    </ligand>
</feature>
<name>A0A7G7G305_9BACT</name>
<dbReference type="PANTHER" id="PTHR45726:SF3">
    <property type="entry name" value="LEUKOTRIENE A-4 HYDROLASE"/>
    <property type="match status" value="1"/>
</dbReference>